<accession>A0ACC1Y2X4</accession>
<dbReference type="Proteomes" id="UP001164539">
    <property type="component" value="Chromosome 6"/>
</dbReference>
<comment type="caution">
    <text evidence="1">The sequence shown here is derived from an EMBL/GenBank/DDBJ whole genome shotgun (WGS) entry which is preliminary data.</text>
</comment>
<organism evidence="1 2">
    <name type="scientific">Melia azedarach</name>
    <name type="common">Chinaberry tree</name>
    <dbReference type="NCBI Taxonomy" id="155640"/>
    <lineage>
        <taxon>Eukaryota</taxon>
        <taxon>Viridiplantae</taxon>
        <taxon>Streptophyta</taxon>
        <taxon>Embryophyta</taxon>
        <taxon>Tracheophyta</taxon>
        <taxon>Spermatophyta</taxon>
        <taxon>Magnoliopsida</taxon>
        <taxon>eudicotyledons</taxon>
        <taxon>Gunneridae</taxon>
        <taxon>Pentapetalae</taxon>
        <taxon>rosids</taxon>
        <taxon>malvids</taxon>
        <taxon>Sapindales</taxon>
        <taxon>Meliaceae</taxon>
        <taxon>Melia</taxon>
    </lineage>
</organism>
<dbReference type="EMBL" id="CM051399">
    <property type="protein sequence ID" value="KAJ4717364.1"/>
    <property type="molecule type" value="Genomic_DNA"/>
</dbReference>
<keyword evidence="2" id="KW-1185">Reference proteome</keyword>
<protein>
    <submittedName>
        <fullName evidence="1">Ankyrin repeat-containing protein</fullName>
    </submittedName>
</protein>
<reference evidence="1 2" key="1">
    <citation type="journal article" date="2023" name="Science">
        <title>Complex scaffold remodeling in plant triterpene biosynthesis.</title>
        <authorList>
            <person name="De La Pena R."/>
            <person name="Hodgson H."/>
            <person name="Liu J.C."/>
            <person name="Stephenson M.J."/>
            <person name="Martin A.C."/>
            <person name="Owen C."/>
            <person name="Harkess A."/>
            <person name="Leebens-Mack J."/>
            <person name="Jimenez L.E."/>
            <person name="Osbourn A."/>
            <person name="Sattely E.S."/>
        </authorList>
    </citation>
    <scope>NUCLEOTIDE SEQUENCE [LARGE SCALE GENOMIC DNA]</scope>
    <source>
        <strain evidence="2">cv. JPN11</strain>
        <tissue evidence="1">Leaf</tissue>
    </source>
</reference>
<evidence type="ECO:0000313" key="1">
    <source>
        <dbReference type="EMBL" id="KAJ4717364.1"/>
    </source>
</evidence>
<evidence type="ECO:0000313" key="2">
    <source>
        <dbReference type="Proteomes" id="UP001164539"/>
    </source>
</evidence>
<sequence>MKSFVSHPKVDKLVFDHQNCNVSDIVGTYYISLEQIRLVFRFLGLGGKRRHAVLGGDEKKEEGNAVNYKNKDKKDKRKSQYEKLEKHIKETQESHLVVAALIATVSFAAGITLPGGYINEKGPDQGTSVLVLTRNKAFQAFVILNTIAMVFSSYAIFINLCVSTMKHKPAGYNLWRRSTQFIMPCNGRNGVSFRYGHVCSAISC</sequence>
<proteinExistence type="predicted"/>
<name>A0ACC1Y2X4_MELAZ</name>
<gene>
    <name evidence="1" type="ORF">OWV82_012262</name>
</gene>